<dbReference type="AlphaFoldDB" id="A0A645B0K2"/>
<reference evidence="1" key="1">
    <citation type="submission" date="2019-08" db="EMBL/GenBank/DDBJ databases">
        <authorList>
            <person name="Kucharzyk K."/>
            <person name="Murdoch R.W."/>
            <person name="Higgins S."/>
            <person name="Loffler F."/>
        </authorList>
    </citation>
    <scope>NUCLEOTIDE SEQUENCE</scope>
</reference>
<dbReference type="InterPro" id="IPR010371">
    <property type="entry name" value="YBR137W-like"/>
</dbReference>
<dbReference type="PANTHER" id="PTHR28255:SF1">
    <property type="entry name" value="UPF0303 PROTEIN YBR137W"/>
    <property type="match status" value="1"/>
</dbReference>
<dbReference type="InterPro" id="IPR005624">
    <property type="entry name" value="PduO/GlcC-like"/>
</dbReference>
<evidence type="ECO:0008006" key="2">
    <source>
        <dbReference type="Google" id="ProtNLM"/>
    </source>
</evidence>
<evidence type="ECO:0000313" key="1">
    <source>
        <dbReference type="EMBL" id="MPM58957.1"/>
    </source>
</evidence>
<dbReference type="InterPro" id="IPR038084">
    <property type="entry name" value="PduO/GlcC-like_sf"/>
</dbReference>
<gene>
    <name evidence="1" type="ORF">SDC9_105792</name>
</gene>
<proteinExistence type="predicted"/>
<dbReference type="Gene3D" id="3.30.450.150">
    <property type="entry name" value="Haem-degrading domain"/>
    <property type="match status" value="1"/>
</dbReference>
<name>A0A645B0K2_9ZZZZ</name>
<dbReference type="EMBL" id="VSSQ01017045">
    <property type="protein sequence ID" value="MPM58957.1"/>
    <property type="molecule type" value="Genomic_DNA"/>
</dbReference>
<comment type="caution">
    <text evidence="1">The sequence shown here is derived from an EMBL/GenBank/DDBJ whole genome shotgun (WGS) entry which is preliminary data.</text>
</comment>
<organism evidence="1">
    <name type="scientific">bioreactor metagenome</name>
    <dbReference type="NCBI Taxonomy" id="1076179"/>
    <lineage>
        <taxon>unclassified sequences</taxon>
        <taxon>metagenomes</taxon>
        <taxon>ecological metagenomes</taxon>
    </lineage>
</organism>
<dbReference type="PANTHER" id="PTHR28255">
    <property type="match status" value="1"/>
</dbReference>
<dbReference type="Pfam" id="PF03928">
    <property type="entry name" value="HbpS-like"/>
    <property type="match status" value="1"/>
</dbReference>
<sequence>MDKVEILEQEQKLQFEAFTHDAGLEIAQRIVKKVKEQAPKPVGIRIVHNGLLILHYLMDGRKESPWLNRKEKTVLDSGHSSLYTYLFMDEVSEYKEWMNTEQYAICGGGFPIIEDGQVTGVICVSGLEHLEDHRLIVESIEEVLAVQQ</sequence>
<protein>
    <recommendedName>
        <fullName evidence="2">Heme-degrading domain-containing protein</fullName>
    </recommendedName>
</protein>
<accession>A0A645B0K2</accession>
<dbReference type="SUPFAM" id="SSF143744">
    <property type="entry name" value="GlcG-like"/>
    <property type="match status" value="1"/>
</dbReference>